<accession>A0ABY4KIU7</accession>
<dbReference type="SUPFAM" id="SSF49265">
    <property type="entry name" value="Fibronectin type III"/>
    <property type="match status" value="2"/>
</dbReference>
<proteinExistence type="predicted"/>
<dbReference type="Gene3D" id="2.60.40.10">
    <property type="entry name" value="Immunoglobulins"/>
    <property type="match status" value="3"/>
</dbReference>
<reference evidence="3" key="1">
    <citation type="submission" date="2022-04" db="EMBL/GenBank/DDBJ databases">
        <title>Consumption of N2O by Flavobacterium azooxidireducens sp. nov. isolated from Decomposing Leaf Litter of Phragmites australis (Cav.).</title>
        <authorList>
            <person name="Behrendt U."/>
            <person name="Spanner T."/>
            <person name="Augustin J."/>
            <person name="Horn M.A."/>
            <person name="Kolb S."/>
            <person name="Ulrich A."/>
        </authorList>
    </citation>
    <scope>NUCLEOTIDE SEQUENCE</scope>
    <source>
        <strain evidence="3">IGB 4-14</strain>
    </source>
</reference>
<keyword evidence="1" id="KW-0732">Signal</keyword>
<dbReference type="NCBIfam" id="TIGR04183">
    <property type="entry name" value="Por_Secre_tail"/>
    <property type="match status" value="1"/>
</dbReference>
<name>A0ABY4KIU7_9FLAO</name>
<dbReference type="Proteomes" id="UP000830583">
    <property type="component" value="Chromosome"/>
</dbReference>
<evidence type="ECO:0000313" key="4">
    <source>
        <dbReference type="Proteomes" id="UP000830583"/>
    </source>
</evidence>
<dbReference type="InterPro" id="IPR026444">
    <property type="entry name" value="Secre_tail"/>
</dbReference>
<feature type="domain" description="Fibronectin type-III" evidence="2">
    <location>
        <begin position="402"/>
        <end position="496"/>
    </location>
</feature>
<dbReference type="RefSeq" id="WP_248436654.1">
    <property type="nucleotide sequence ID" value="NZ_CP096205.1"/>
</dbReference>
<organism evidence="3 4">
    <name type="scientific">Flavobacterium azooxidireducens</name>
    <dbReference type="NCBI Taxonomy" id="1871076"/>
    <lineage>
        <taxon>Bacteria</taxon>
        <taxon>Pseudomonadati</taxon>
        <taxon>Bacteroidota</taxon>
        <taxon>Flavobacteriia</taxon>
        <taxon>Flavobacteriales</taxon>
        <taxon>Flavobacteriaceae</taxon>
        <taxon>Flavobacterium</taxon>
    </lineage>
</organism>
<dbReference type="Pfam" id="PF20009">
    <property type="entry name" value="GEVED"/>
    <property type="match status" value="2"/>
</dbReference>
<dbReference type="PROSITE" id="PS50853">
    <property type="entry name" value="FN3"/>
    <property type="match status" value="1"/>
</dbReference>
<sequence>MNSNYIFLNTRLGSQFNRKKLEQSERDSSFSSNFLSLTWLSSLALMLSFLMGQGAMAQVSTYTFSQSSGTYTPITGGTLAASGAGLDDTILSVILPTSFNYNGTTITTVGFSPNGYLIMGNANTHGYIPISNSTTSSGIIAALGTDLVSASATSELRWQQIGDEIIFQWKEFKRYNSTPFTNESVSFQIRLNTLTRSISNVYDGSASVNASIALVPQVGLRGTTNSDYNARRLTTSVPDSSPAWNDTAAATSNAHNVRFTSTSIAAFPSAGLTFTWTPLVLSPCVTPSALPTGLSFSAVTTTSLNGSFTAASPAPSKYLVVRSTSAIAPTPSNGTVYTVGSTTLGAGTNVRLASNATTFSDSGLTSGTQYYYYIFSYNDLCTGEPFYSATALSGSQNTLCATGTSLGSNTITQNSANITWTGSGNYIVEYGLSGFTPGTGATAGAGGTIASSVATSPYALSGLLPSTTYQVYVRQVCPLGGYSLNSSSTSFTTACAAFDAPTTVEPFASAVPPSNCWSRNNGLLGASTTLTSSTAWILDDYANVTSPVNNAARINIFGTSRRDWLISPSYNLGTGGEYQLEFDLALTAFGATTPATLGVDDKFAVVISTDNGVTWSNANILQQWTSATPIPNGLGTHVIISLASYTGTVRIGFYGESTISNVDNDLFIDNVVVSTIPVLPPNCATALIPGDLATNVIRNSSISWSAATGGPTSYDVYFGTSSNPSLVANVTALSYTPAVMAANTTYYWKIVPKNNNGDAVGCVEQSFTTGSDLNYCASVPTSNDALGITQVVLGTTTVSIPDVTYQNNTATVVSVNQGATLNTQITFATGFTYDTNIWIDFNDNGSFADAGELVYTGVSLSANPTTLNATFTIPMSATLGAHRMRIGTADSGQVPPNPCYSDSYGVTLDFTVQVNPMPTDTPDYVNLQFPGSATILLGESATVYARVYEGGLTNTTSGQAPGIEAWIGISPIGADASSNPNTWTTWVPATFNVETDGNNNDEYQATIGSTLPIGTYRYASRFRLNGGPFVYGGYEFNEWNGTSSISGVLTVNPNPTQCATLISPVNGATNVPVGSLTLTWAAPTSGPTPTGYKLYAGTTSGSLSLVTTVTGLTTNVIISGFETTFYWQIVPTSGIGGDAVGCGEFSFTTEIDPFVPYCSGVNYSDAIEPITLVNFAGINNTSSNVVNGSASLENFIAVTGNVTAGQSYSMTLKGNTDGPFNNNFRVFVDWNQDGDFDDAGETYNAGSIYSSTGLDAVQAVSNIVVPANASAGSTRMRVKKLFGTTDINNPCLGFEYGQTEDYTLIVSRTWYQDLDGDTYGNDAVTTVASAQPDGYVAVGGDCNDNANTIYPGATEICYDGILQNCNGDLNDGCPVVLTQIRPYFCGTTLQFVNSSILANTPTGLPNGATITGYRYEITNLSTTAVREVEKTIAMIRINETDIAGFNTAYSIRVMVRINNEWQDYGIACTILTPAIPTTAVSTVCGQVLPSLQSTIYATTVVSSTGYEFEVSRMEGGVAVETTTIERSVNNFKLTLLSGIQYVYASEYQVRVRVKANVNGIEGWSNYGAVCSVYTPEAPEAAIDGCGGEQGIAPAALNTPIYATPLTGATQYRFTLSDGVSYNQVYTTSARFFRLSTFNALQTLTPGGQYSVTVEAEIYGYFYAGKDCNILVPGGAAIRSNPIVKAEETIKDIPTDFKAVAYPNPFANSFAVDVRTSNTEKVSLTVYDMAGRLLEVKEVNASEVANYQFGDRYPSGVYNMIVTQGEETRTVRVVKQ</sequence>
<dbReference type="InterPro" id="IPR013783">
    <property type="entry name" value="Ig-like_fold"/>
</dbReference>
<dbReference type="InterPro" id="IPR021655">
    <property type="entry name" value="Put_metal-bd"/>
</dbReference>
<dbReference type="InterPro" id="IPR045474">
    <property type="entry name" value="GEVED"/>
</dbReference>
<protein>
    <submittedName>
        <fullName evidence="3">GEVED domain-containing protein</fullName>
    </submittedName>
</protein>
<dbReference type="CDD" id="cd00063">
    <property type="entry name" value="FN3"/>
    <property type="match status" value="1"/>
</dbReference>
<dbReference type="EMBL" id="CP096205">
    <property type="protein sequence ID" value="UPQ80769.1"/>
    <property type="molecule type" value="Genomic_DNA"/>
</dbReference>
<keyword evidence="4" id="KW-1185">Reference proteome</keyword>
<evidence type="ECO:0000313" key="3">
    <source>
        <dbReference type="EMBL" id="UPQ80769.1"/>
    </source>
</evidence>
<evidence type="ECO:0000256" key="1">
    <source>
        <dbReference type="ARBA" id="ARBA00022729"/>
    </source>
</evidence>
<dbReference type="InterPro" id="IPR003961">
    <property type="entry name" value="FN3_dom"/>
</dbReference>
<dbReference type="Pfam" id="PF11617">
    <property type="entry name" value="Cu-binding_MopE"/>
    <property type="match status" value="1"/>
</dbReference>
<dbReference type="InterPro" id="IPR036116">
    <property type="entry name" value="FN3_sf"/>
</dbReference>
<dbReference type="Pfam" id="PF18962">
    <property type="entry name" value="Por_Secre_tail"/>
    <property type="match status" value="1"/>
</dbReference>
<dbReference type="SMART" id="SM00060">
    <property type="entry name" value="FN3"/>
    <property type="match status" value="3"/>
</dbReference>
<evidence type="ECO:0000259" key="2">
    <source>
        <dbReference type="PROSITE" id="PS50853"/>
    </source>
</evidence>
<gene>
    <name evidence="3" type="ORF">M0M57_07995</name>
</gene>